<feature type="domain" description="HAMP" evidence="16">
    <location>
        <begin position="177"/>
        <end position="231"/>
    </location>
</feature>
<dbReference type="PANTHER" id="PTHR45436:SF5">
    <property type="entry name" value="SENSOR HISTIDINE KINASE TRCS"/>
    <property type="match status" value="1"/>
</dbReference>
<dbReference type="InterPro" id="IPR004358">
    <property type="entry name" value="Sig_transdc_His_kin-like_C"/>
</dbReference>
<evidence type="ECO:0000313" key="18">
    <source>
        <dbReference type="Proteomes" id="UP001357223"/>
    </source>
</evidence>
<protein>
    <recommendedName>
        <fullName evidence="3">histidine kinase</fullName>
        <ecNumber evidence="3">2.7.13.3</ecNumber>
    </recommendedName>
</protein>
<evidence type="ECO:0000256" key="12">
    <source>
        <dbReference type="ARBA" id="ARBA00023012"/>
    </source>
</evidence>
<organism evidence="17 18">
    <name type="scientific">Niallia oryzisoli</name>
    <dbReference type="NCBI Taxonomy" id="1737571"/>
    <lineage>
        <taxon>Bacteria</taxon>
        <taxon>Bacillati</taxon>
        <taxon>Bacillota</taxon>
        <taxon>Bacilli</taxon>
        <taxon>Bacillales</taxon>
        <taxon>Bacillaceae</taxon>
        <taxon>Niallia</taxon>
    </lineage>
</organism>
<dbReference type="InterPro" id="IPR036097">
    <property type="entry name" value="HisK_dim/P_sf"/>
</dbReference>
<dbReference type="CDD" id="cd00082">
    <property type="entry name" value="HisKA"/>
    <property type="match status" value="1"/>
</dbReference>
<dbReference type="InterPro" id="IPR003661">
    <property type="entry name" value="HisK_dim/P_dom"/>
</dbReference>
<dbReference type="Pfam" id="PF00512">
    <property type="entry name" value="HisKA"/>
    <property type="match status" value="1"/>
</dbReference>
<dbReference type="SMART" id="SM00304">
    <property type="entry name" value="HAMP"/>
    <property type="match status" value="1"/>
</dbReference>
<feature type="transmembrane region" description="Helical" evidence="14">
    <location>
        <begin position="12"/>
        <end position="35"/>
    </location>
</feature>
<comment type="catalytic activity">
    <reaction evidence="1">
        <text>ATP + protein L-histidine = ADP + protein N-phospho-L-histidine.</text>
        <dbReference type="EC" id="2.7.13.3"/>
    </reaction>
</comment>
<feature type="transmembrane region" description="Helical" evidence="14">
    <location>
        <begin position="150"/>
        <end position="170"/>
    </location>
</feature>
<dbReference type="PROSITE" id="PS50109">
    <property type="entry name" value="HIS_KIN"/>
    <property type="match status" value="1"/>
</dbReference>
<dbReference type="EC" id="2.7.13.3" evidence="3"/>
<keyword evidence="8" id="KW-0547">Nucleotide-binding</keyword>
<dbReference type="PRINTS" id="PR00344">
    <property type="entry name" value="BCTRLSENSOR"/>
</dbReference>
<evidence type="ECO:0000256" key="11">
    <source>
        <dbReference type="ARBA" id="ARBA00022989"/>
    </source>
</evidence>
<dbReference type="GO" id="GO:0005524">
    <property type="term" value="F:ATP binding"/>
    <property type="evidence" value="ECO:0007669"/>
    <property type="project" value="UniProtKB-KW"/>
</dbReference>
<keyword evidence="13 14" id="KW-0472">Membrane</keyword>
<evidence type="ECO:0000259" key="15">
    <source>
        <dbReference type="PROSITE" id="PS50109"/>
    </source>
</evidence>
<dbReference type="SUPFAM" id="SSF55874">
    <property type="entry name" value="ATPase domain of HSP90 chaperone/DNA topoisomerase II/histidine kinase"/>
    <property type="match status" value="1"/>
</dbReference>
<evidence type="ECO:0000256" key="9">
    <source>
        <dbReference type="ARBA" id="ARBA00022777"/>
    </source>
</evidence>
<evidence type="ECO:0000313" key="17">
    <source>
        <dbReference type="EMBL" id="WVX80269.1"/>
    </source>
</evidence>
<dbReference type="Pfam" id="PF02518">
    <property type="entry name" value="HATPase_c"/>
    <property type="match status" value="1"/>
</dbReference>
<dbReference type="PANTHER" id="PTHR45436">
    <property type="entry name" value="SENSOR HISTIDINE KINASE YKOH"/>
    <property type="match status" value="1"/>
</dbReference>
<evidence type="ECO:0000256" key="10">
    <source>
        <dbReference type="ARBA" id="ARBA00022840"/>
    </source>
</evidence>
<keyword evidence="12" id="KW-0902">Two-component regulatory system</keyword>
<dbReference type="InterPro" id="IPR005467">
    <property type="entry name" value="His_kinase_dom"/>
</dbReference>
<dbReference type="Pfam" id="PF00672">
    <property type="entry name" value="HAMP"/>
    <property type="match status" value="1"/>
</dbReference>
<evidence type="ECO:0000256" key="5">
    <source>
        <dbReference type="ARBA" id="ARBA00022553"/>
    </source>
</evidence>
<keyword evidence="7 14" id="KW-0812">Transmembrane</keyword>
<dbReference type="SMART" id="SM00388">
    <property type="entry name" value="HisKA"/>
    <property type="match status" value="1"/>
</dbReference>
<keyword evidence="5" id="KW-0597">Phosphoprotein</keyword>
<dbReference type="SUPFAM" id="SSF47384">
    <property type="entry name" value="Homodimeric domain of signal transducing histidine kinase"/>
    <property type="match status" value="1"/>
</dbReference>
<reference evidence="17 18" key="1">
    <citation type="submission" date="2023-10" db="EMBL/GenBank/DDBJ databases">
        <title>Niallia locisalis sp.nov. isolated from a salt pond sample.</title>
        <authorList>
            <person name="Li X.-J."/>
            <person name="Dong L."/>
        </authorList>
    </citation>
    <scope>NUCLEOTIDE SEQUENCE [LARGE SCALE GENOMIC DNA]</scope>
    <source>
        <strain evidence="17 18">DSM 29761</strain>
    </source>
</reference>
<feature type="domain" description="Histidine kinase" evidence="15">
    <location>
        <begin position="239"/>
        <end position="451"/>
    </location>
</feature>
<dbReference type="Gene3D" id="6.10.340.10">
    <property type="match status" value="1"/>
</dbReference>
<keyword evidence="11 14" id="KW-1133">Transmembrane helix</keyword>
<dbReference type="InterPro" id="IPR036890">
    <property type="entry name" value="HATPase_C_sf"/>
</dbReference>
<name>A0ABZ2CGM9_9BACI</name>
<dbReference type="SUPFAM" id="SSF158472">
    <property type="entry name" value="HAMP domain-like"/>
    <property type="match status" value="1"/>
</dbReference>
<dbReference type="PROSITE" id="PS50885">
    <property type="entry name" value="HAMP"/>
    <property type="match status" value="1"/>
</dbReference>
<dbReference type="Gene3D" id="1.10.287.130">
    <property type="match status" value="1"/>
</dbReference>
<dbReference type="EMBL" id="CP137640">
    <property type="protein sequence ID" value="WVX80269.1"/>
    <property type="molecule type" value="Genomic_DNA"/>
</dbReference>
<keyword evidence="9" id="KW-0418">Kinase</keyword>
<dbReference type="Gene3D" id="3.30.565.10">
    <property type="entry name" value="Histidine kinase-like ATPase, C-terminal domain"/>
    <property type="match status" value="1"/>
</dbReference>
<dbReference type="InterPro" id="IPR003660">
    <property type="entry name" value="HAMP_dom"/>
</dbReference>
<keyword evidence="10 17" id="KW-0067">ATP-binding</keyword>
<dbReference type="CDD" id="cd00075">
    <property type="entry name" value="HATPase"/>
    <property type="match status" value="1"/>
</dbReference>
<keyword evidence="6" id="KW-0808">Transferase</keyword>
<dbReference type="RefSeq" id="WP_338449198.1">
    <property type="nucleotide sequence ID" value="NZ_CP137640.1"/>
</dbReference>
<gene>
    <name evidence="17" type="ORF">R4Z09_23755</name>
</gene>
<proteinExistence type="predicted"/>
<keyword evidence="18" id="KW-1185">Reference proteome</keyword>
<evidence type="ECO:0000256" key="3">
    <source>
        <dbReference type="ARBA" id="ARBA00012438"/>
    </source>
</evidence>
<evidence type="ECO:0000256" key="2">
    <source>
        <dbReference type="ARBA" id="ARBA00004651"/>
    </source>
</evidence>
<evidence type="ECO:0000256" key="4">
    <source>
        <dbReference type="ARBA" id="ARBA00022475"/>
    </source>
</evidence>
<comment type="subcellular location">
    <subcellularLocation>
        <location evidence="2">Cell membrane</location>
        <topology evidence="2">Multi-pass membrane protein</topology>
    </subcellularLocation>
</comment>
<dbReference type="InterPro" id="IPR050428">
    <property type="entry name" value="TCS_sensor_his_kinase"/>
</dbReference>
<dbReference type="InterPro" id="IPR003594">
    <property type="entry name" value="HATPase_dom"/>
</dbReference>
<evidence type="ECO:0000256" key="8">
    <source>
        <dbReference type="ARBA" id="ARBA00022741"/>
    </source>
</evidence>
<keyword evidence="4" id="KW-1003">Cell membrane</keyword>
<evidence type="ECO:0000259" key="16">
    <source>
        <dbReference type="PROSITE" id="PS50885"/>
    </source>
</evidence>
<accession>A0ABZ2CGM9</accession>
<dbReference type="SMART" id="SM00387">
    <property type="entry name" value="HATPase_c"/>
    <property type="match status" value="1"/>
</dbReference>
<evidence type="ECO:0000256" key="1">
    <source>
        <dbReference type="ARBA" id="ARBA00000085"/>
    </source>
</evidence>
<evidence type="ECO:0000256" key="14">
    <source>
        <dbReference type="SAM" id="Phobius"/>
    </source>
</evidence>
<sequence>MKLRQKINFSTTFLFIGLFVLINFSIYFVFSYLILEGEKEQAQAEGEKIVDGISESLGAIKTDELLRAYVPINGMIQIVSSEQKRLSLVTSPSEKELSSREVQYYEKEVREKISYKDHTYLFQSIPTIGADGKIVNLQIMKNIQSAVDDLVILRLVLLSVTIITMIPLFVSSRLLSNVITNPITSLIETMTEIRKKGHFKRIQLESRSKDELYEMGETFNHMMDLLEANFQKQDQFVANASHELRTPLTIIESYASLMKRRGFEEPEIFHESIEAIHSEAVRMKDMVEQLLLLAKHNEEWDIQFETIDLEEHVRQTVQTFENAYQREICFHVQQEGITVLSDPQKLKQLTYIILDNAKKYSEDVITVEVGIQDGNPFIQIADRGVGIPKEDLNKVFDRFYRVDKARSRQMGGTGLGLSLAKELTDAMNSRLSIDSLEGVGTTVRIELPHAK</sequence>
<evidence type="ECO:0000256" key="13">
    <source>
        <dbReference type="ARBA" id="ARBA00023136"/>
    </source>
</evidence>
<dbReference type="Proteomes" id="UP001357223">
    <property type="component" value="Chromosome"/>
</dbReference>
<evidence type="ECO:0000256" key="7">
    <source>
        <dbReference type="ARBA" id="ARBA00022692"/>
    </source>
</evidence>
<dbReference type="CDD" id="cd06225">
    <property type="entry name" value="HAMP"/>
    <property type="match status" value="1"/>
</dbReference>
<evidence type="ECO:0000256" key="6">
    <source>
        <dbReference type="ARBA" id="ARBA00022679"/>
    </source>
</evidence>